<gene>
    <name evidence="2" type="ORF">COV74_04200</name>
</gene>
<reference evidence="2 3" key="1">
    <citation type="submission" date="2017-09" db="EMBL/GenBank/DDBJ databases">
        <title>Depth-based differentiation of microbial function through sediment-hosted aquifers and enrichment of novel symbionts in the deep terrestrial subsurface.</title>
        <authorList>
            <person name="Probst A.J."/>
            <person name="Ladd B."/>
            <person name="Jarett J.K."/>
            <person name="Geller-Mcgrath D.E."/>
            <person name="Sieber C.M."/>
            <person name="Emerson J.B."/>
            <person name="Anantharaman K."/>
            <person name="Thomas B.C."/>
            <person name="Malmstrom R."/>
            <person name="Stieglmeier M."/>
            <person name="Klingl A."/>
            <person name="Woyke T."/>
            <person name="Ryan C.M."/>
            <person name="Banfield J.F."/>
        </authorList>
    </citation>
    <scope>NUCLEOTIDE SEQUENCE [LARGE SCALE GENOMIC DNA]</scope>
    <source>
        <strain evidence="2">CG11_big_fil_rev_8_21_14_0_20_45_26</strain>
    </source>
</reference>
<dbReference type="EMBL" id="PCVY01000040">
    <property type="protein sequence ID" value="PIQ86586.1"/>
    <property type="molecule type" value="Genomic_DNA"/>
</dbReference>
<protein>
    <recommendedName>
        <fullName evidence="4">Type IV pilus modification protein PilV</fullName>
    </recommendedName>
</protein>
<accession>A0A2H0LQF8</accession>
<evidence type="ECO:0008006" key="4">
    <source>
        <dbReference type="Google" id="ProtNLM"/>
    </source>
</evidence>
<evidence type="ECO:0000256" key="1">
    <source>
        <dbReference type="SAM" id="Phobius"/>
    </source>
</evidence>
<dbReference type="AlphaFoldDB" id="A0A2H0LQF8"/>
<proteinExistence type="predicted"/>
<feature type="transmembrane region" description="Helical" evidence="1">
    <location>
        <begin position="16"/>
        <end position="38"/>
    </location>
</feature>
<keyword evidence="1" id="KW-1133">Transmembrane helix</keyword>
<organism evidence="2 3">
    <name type="scientific">Candidatus Abzuiibacterium crystallinum</name>
    <dbReference type="NCBI Taxonomy" id="1974748"/>
    <lineage>
        <taxon>Bacteria</taxon>
        <taxon>Pseudomonadati</taxon>
        <taxon>Candidatus Omnitrophota</taxon>
        <taxon>Candidatus Abzuiibacterium</taxon>
    </lineage>
</organism>
<name>A0A2H0LQF8_9BACT</name>
<evidence type="ECO:0000313" key="3">
    <source>
        <dbReference type="Proteomes" id="UP000230859"/>
    </source>
</evidence>
<sequence length="126" mass="13699">MTLTKNSKNGFTLIEAMLAVGLISLTMFTLIASFHYALAMNAVSRNRIVAMNDVRRVAEQLRIAADNGLSGVASVQWNNYISHSLPNEAVQVSTAGSDPLTATIVLSWNEKGRTESMQIDTKVTAR</sequence>
<comment type="caution">
    <text evidence="2">The sequence shown here is derived from an EMBL/GenBank/DDBJ whole genome shotgun (WGS) entry which is preliminary data.</text>
</comment>
<keyword evidence="1" id="KW-0812">Transmembrane</keyword>
<dbReference type="Proteomes" id="UP000230859">
    <property type="component" value="Unassembled WGS sequence"/>
</dbReference>
<evidence type="ECO:0000313" key="2">
    <source>
        <dbReference type="EMBL" id="PIQ86586.1"/>
    </source>
</evidence>
<keyword evidence="1" id="KW-0472">Membrane</keyword>